<comment type="caution">
    <text evidence="14">The sequence shown here is derived from an EMBL/GenBank/DDBJ whole genome shotgun (WGS) entry which is preliminary data.</text>
</comment>
<dbReference type="SMART" id="SM01408">
    <property type="entry name" value="ING"/>
    <property type="match status" value="1"/>
</dbReference>
<feature type="compositionally biased region" description="Low complexity" evidence="12">
    <location>
        <begin position="136"/>
        <end position="147"/>
    </location>
</feature>
<dbReference type="GO" id="GO:0008270">
    <property type="term" value="F:zinc ion binding"/>
    <property type="evidence" value="ECO:0007669"/>
    <property type="project" value="UniProtKB-KW"/>
</dbReference>
<feature type="site" description="Histone H3K4me3 binding" evidence="8">
    <location>
        <position position="342"/>
    </location>
</feature>
<dbReference type="Proteomes" id="UP001175226">
    <property type="component" value="Unassembled WGS sequence"/>
</dbReference>
<evidence type="ECO:0000256" key="10">
    <source>
        <dbReference type="PROSITE-ProRule" id="PRU00146"/>
    </source>
</evidence>
<dbReference type="SMART" id="SM00249">
    <property type="entry name" value="PHD"/>
    <property type="match status" value="1"/>
</dbReference>
<evidence type="ECO:0000256" key="12">
    <source>
        <dbReference type="SAM" id="MobiDB-lite"/>
    </source>
</evidence>
<keyword evidence="5 9" id="KW-0862">Zinc</keyword>
<comment type="similarity">
    <text evidence="2 11">Belongs to the ING family.</text>
</comment>
<dbReference type="InterPro" id="IPR011011">
    <property type="entry name" value="Znf_FYVE_PHD"/>
</dbReference>
<feature type="binding site" evidence="9">
    <location>
        <position position="377"/>
    </location>
    <ligand>
        <name>Zn(2+)</name>
        <dbReference type="ChEBI" id="CHEBI:29105"/>
        <label>2</label>
    </ligand>
</feature>
<dbReference type="InterPro" id="IPR013083">
    <property type="entry name" value="Znf_RING/FYVE/PHD"/>
</dbReference>
<dbReference type="Gene3D" id="3.30.40.10">
    <property type="entry name" value="Zinc/RING finger domain, C3HC4 (zinc finger)"/>
    <property type="match status" value="1"/>
</dbReference>
<evidence type="ECO:0000256" key="1">
    <source>
        <dbReference type="ARBA" id="ARBA00004123"/>
    </source>
</evidence>
<feature type="binding site" evidence="9">
    <location>
        <position position="334"/>
    </location>
    <ligand>
        <name>Zn(2+)</name>
        <dbReference type="ChEBI" id="CHEBI:29105"/>
        <label>1</label>
    </ligand>
</feature>
<evidence type="ECO:0000256" key="4">
    <source>
        <dbReference type="ARBA" id="ARBA00022771"/>
    </source>
</evidence>
<dbReference type="AlphaFoldDB" id="A0AA39MSE8"/>
<keyword evidence="4 10" id="KW-0863">Zinc-finger</keyword>
<feature type="site" description="Histone H3K4me3 binding" evidence="8">
    <location>
        <position position="346"/>
    </location>
</feature>
<sequence>MTMSSARSRKRRRSEVFVDPVNIEMAPIEHLEDPENQSDDEEKVPDDETDEARQIRLEKEQEVWKAVREEHLEVVDQLALTAQRQISLTKELDQQSHDYQKKLQDTIRLYIAHRRAVAQITTPNVTKELAGKHSSEAGTASEGASETPATDAPLPSTPLHNQLAIGTAQIPATPFLPQERVKEPKTSREMLGQIAWLIEELIKAGEEKVNLAETTYSAVKRHIRLIDHAIVEQKASIQNGAQAYLEKVAMPEKWSNRTQNVMSDDSEDELPPPPCIEPEIIAPPEPATARRGKRKRSTAPAEEQSTSLKITLPAAPITYTPESTDPDEPKYCYCERISFGEMIACDNPPCKIEWFHLSCTGLTEVPSQSKKWYCDNCKASRKSGKRKR</sequence>
<reference evidence="14" key="1">
    <citation type="submission" date="2023-06" db="EMBL/GenBank/DDBJ databases">
        <authorList>
            <consortium name="Lawrence Berkeley National Laboratory"/>
            <person name="Ahrendt S."/>
            <person name="Sahu N."/>
            <person name="Indic B."/>
            <person name="Wong-Bajracharya J."/>
            <person name="Merenyi Z."/>
            <person name="Ke H.-M."/>
            <person name="Monk M."/>
            <person name="Kocsube S."/>
            <person name="Drula E."/>
            <person name="Lipzen A."/>
            <person name="Balint B."/>
            <person name="Henrissat B."/>
            <person name="Andreopoulos B."/>
            <person name="Martin F.M."/>
            <person name="Harder C.B."/>
            <person name="Rigling D."/>
            <person name="Ford K.L."/>
            <person name="Foster G.D."/>
            <person name="Pangilinan J."/>
            <person name="Papanicolaou A."/>
            <person name="Barry K."/>
            <person name="LaButti K."/>
            <person name="Viragh M."/>
            <person name="Koriabine M."/>
            <person name="Yan M."/>
            <person name="Riley R."/>
            <person name="Champramary S."/>
            <person name="Plett K.L."/>
            <person name="Tsai I.J."/>
            <person name="Slot J."/>
            <person name="Sipos G."/>
            <person name="Plett J."/>
            <person name="Nagy L.G."/>
            <person name="Grigoriev I.V."/>
        </authorList>
    </citation>
    <scope>NUCLEOTIDE SEQUENCE</scope>
    <source>
        <strain evidence="14">FPL87.14</strain>
    </source>
</reference>
<dbReference type="PROSITE" id="PS50016">
    <property type="entry name" value="ZF_PHD_2"/>
    <property type="match status" value="1"/>
</dbReference>
<dbReference type="InterPro" id="IPR024610">
    <property type="entry name" value="ING_N_histone-binding"/>
</dbReference>
<evidence type="ECO:0000313" key="15">
    <source>
        <dbReference type="Proteomes" id="UP001175226"/>
    </source>
</evidence>
<feature type="compositionally biased region" description="Pro residues" evidence="12">
    <location>
        <begin position="271"/>
        <end position="286"/>
    </location>
</feature>
<feature type="region of interest" description="Disordered" evidence="12">
    <location>
        <begin position="23"/>
        <end position="52"/>
    </location>
</feature>
<dbReference type="PROSITE" id="PS01359">
    <property type="entry name" value="ZF_PHD_1"/>
    <property type="match status" value="1"/>
</dbReference>
<feature type="binding site" evidence="9">
    <location>
        <position position="356"/>
    </location>
    <ligand>
        <name>Zn(2+)</name>
        <dbReference type="ChEBI" id="CHEBI:29105"/>
        <label>1</label>
    </ligand>
</feature>
<dbReference type="InterPro" id="IPR019786">
    <property type="entry name" value="Zinc_finger_PHD-type_CS"/>
</dbReference>
<feature type="region of interest" description="Disordered" evidence="12">
    <location>
        <begin position="261"/>
        <end position="306"/>
    </location>
</feature>
<dbReference type="SUPFAM" id="SSF57903">
    <property type="entry name" value="FYVE/PHD zinc finger"/>
    <property type="match status" value="1"/>
</dbReference>
<dbReference type="GO" id="GO:0006325">
    <property type="term" value="P:chromatin organization"/>
    <property type="evidence" value="ECO:0007669"/>
    <property type="project" value="UniProtKB-KW"/>
</dbReference>
<dbReference type="GO" id="GO:0000785">
    <property type="term" value="C:chromatin"/>
    <property type="evidence" value="ECO:0007669"/>
    <property type="project" value="UniProtKB-ARBA"/>
</dbReference>
<dbReference type="Pfam" id="PF12998">
    <property type="entry name" value="ING"/>
    <property type="match status" value="2"/>
</dbReference>
<evidence type="ECO:0000256" key="8">
    <source>
        <dbReference type="PIRSR" id="PIRSR628651-50"/>
    </source>
</evidence>
<evidence type="ECO:0000256" key="6">
    <source>
        <dbReference type="ARBA" id="ARBA00022853"/>
    </source>
</evidence>
<dbReference type="GO" id="GO:0005634">
    <property type="term" value="C:nucleus"/>
    <property type="evidence" value="ECO:0007669"/>
    <property type="project" value="UniProtKB-SubCell"/>
</dbReference>
<feature type="binding site" evidence="9">
    <location>
        <position position="374"/>
    </location>
    <ligand>
        <name>Zn(2+)</name>
        <dbReference type="ChEBI" id="CHEBI:29105"/>
        <label>2</label>
    </ligand>
</feature>
<comment type="subcellular location">
    <subcellularLocation>
        <location evidence="1 11">Nucleus</location>
    </subcellularLocation>
</comment>
<comment type="subunit">
    <text evidence="11">Component of an histone acetyltransferase complex. Interacts with H3K4me3 and to a lesser extent with H3K4me2.</text>
</comment>
<evidence type="ECO:0000256" key="7">
    <source>
        <dbReference type="ARBA" id="ARBA00023242"/>
    </source>
</evidence>
<evidence type="ECO:0000259" key="13">
    <source>
        <dbReference type="PROSITE" id="PS50016"/>
    </source>
</evidence>
<feature type="binding site" evidence="9">
    <location>
        <position position="359"/>
    </location>
    <ligand>
        <name>Zn(2+)</name>
        <dbReference type="ChEBI" id="CHEBI:29105"/>
        <label>1</label>
    </ligand>
</feature>
<proteinExistence type="inferred from homology"/>
<dbReference type="Gene3D" id="6.10.140.1740">
    <property type="match status" value="1"/>
</dbReference>
<evidence type="ECO:0000256" key="3">
    <source>
        <dbReference type="ARBA" id="ARBA00022723"/>
    </source>
</evidence>
<evidence type="ECO:0000256" key="9">
    <source>
        <dbReference type="PIRSR" id="PIRSR628651-51"/>
    </source>
</evidence>
<keyword evidence="3 9" id="KW-0479">Metal-binding</keyword>
<dbReference type="CDD" id="cd15587">
    <property type="entry name" value="PHD_Yng1p_like"/>
    <property type="match status" value="1"/>
</dbReference>
<comment type="function">
    <text evidence="11">Component of an histone acetyltransferase complex.</text>
</comment>
<dbReference type="InterPro" id="IPR028651">
    <property type="entry name" value="ING_fam"/>
</dbReference>
<dbReference type="InterPro" id="IPR001965">
    <property type="entry name" value="Znf_PHD"/>
</dbReference>
<feature type="site" description="Histone H3K4me3 binding" evidence="8">
    <location>
        <position position="331"/>
    </location>
</feature>
<feature type="binding site" evidence="9">
    <location>
        <position position="345"/>
    </location>
    <ligand>
        <name>Zn(2+)</name>
        <dbReference type="ChEBI" id="CHEBI:29105"/>
        <label>2</label>
    </ligand>
</feature>
<accession>A0AA39MSE8</accession>
<evidence type="ECO:0000256" key="2">
    <source>
        <dbReference type="ARBA" id="ARBA00010210"/>
    </source>
</evidence>
<feature type="binding site" evidence="9">
    <location>
        <position position="350"/>
    </location>
    <ligand>
        <name>Zn(2+)</name>
        <dbReference type="ChEBI" id="CHEBI:29105"/>
        <label>2</label>
    </ligand>
</feature>
<feature type="binding site" evidence="9">
    <location>
        <position position="332"/>
    </location>
    <ligand>
        <name>Zn(2+)</name>
        <dbReference type="ChEBI" id="CHEBI:29105"/>
        <label>1</label>
    </ligand>
</feature>
<protein>
    <recommendedName>
        <fullName evidence="11">Chromatin modification-related protein</fullName>
    </recommendedName>
</protein>
<evidence type="ECO:0000256" key="11">
    <source>
        <dbReference type="RuleBase" id="RU361213"/>
    </source>
</evidence>
<dbReference type="EMBL" id="JAUEPT010000016">
    <property type="protein sequence ID" value="KAK0445381.1"/>
    <property type="molecule type" value="Genomic_DNA"/>
</dbReference>
<dbReference type="PANTHER" id="PTHR10333">
    <property type="entry name" value="INHIBITOR OF GROWTH PROTEIN"/>
    <property type="match status" value="1"/>
</dbReference>
<keyword evidence="6 11" id="KW-0156">Chromatin regulator</keyword>
<gene>
    <name evidence="14" type="ORF">EV421DRAFT_1734607</name>
</gene>
<feature type="site" description="Histone H3K4me3 binding" evidence="8">
    <location>
        <position position="354"/>
    </location>
</feature>
<name>A0AA39MSE8_9AGAR</name>
<evidence type="ECO:0000313" key="14">
    <source>
        <dbReference type="EMBL" id="KAK0445381.1"/>
    </source>
</evidence>
<evidence type="ECO:0000256" key="5">
    <source>
        <dbReference type="ARBA" id="ARBA00022833"/>
    </source>
</evidence>
<keyword evidence="7 11" id="KW-0539">Nucleus</keyword>
<feature type="compositionally biased region" description="Acidic residues" evidence="12">
    <location>
        <begin position="34"/>
        <end position="50"/>
    </location>
</feature>
<feature type="domain" description="PHD-type" evidence="13">
    <location>
        <begin position="329"/>
        <end position="380"/>
    </location>
</feature>
<organism evidence="14 15">
    <name type="scientific">Armillaria borealis</name>
    <dbReference type="NCBI Taxonomy" id="47425"/>
    <lineage>
        <taxon>Eukaryota</taxon>
        <taxon>Fungi</taxon>
        <taxon>Dikarya</taxon>
        <taxon>Basidiomycota</taxon>
        <taxon>Agaricomycotina</taxon>
        <taxon>Agaricomycetes</taxon>
        <taxon>Agaricomycetidae</taxon>
        <taxon>Agaricales</taxon>
        <taxon>Marasmiineae</taxon>
        <taxon>Physalacriaceae</taxon>
        <taxon>Armillaria</taxon>
    </lineage>
</organism>
<keyword evidence="15" id="KW-1185">Reference proteome</keyword>
<feature type="region of interest" description="Disordered" evidence="12">
    <location>
        <begin position="127"/>
        <end position="156"/>
    </location>
</feature>
<dbReference type="InterPro" id="IPR019787">
    <property type="entry name" value="Znf_PHD-finger"/>
</dbReference>
<dbReference type="PANTHER" id="PTHR10333:SF42">
    <property type="entry name" value="INHIBITOR OF GROWTH PROTEIN 5"/>
    <property type="match status" value="1"/>
</dbReference>
<comment type="domain">
    <text evidence="11">The PHD-type zinc finger mediates the binding to H3K4me3.</text>
</comment>